<dbReference type="PANTHER" id="PTHR43845:SF1">
    <property type="entry name" value="BLR5969 PROTEIN"/>
    <property type="match status" value="1"/>
</dbReference>
<organism evidence="2 3">
    <name type="scientific">Xanthocytophaga flava</name>
    <dbReference type="NCBI Taxonomy" id="3048013"/>
    <lineage>
        <taxon>Bacteria</taxon>
        <taxon>Pseudomonadati</taxon>
        <taxon>Bacteroidota</taxon>
        <taxon>Cytophagia</taxon>
        <taxon>Cytophagales</taxon>
        <taxon>Rhodocytophagaceae</taxon>
        <taxon>Xanthocytophaga</taxon>
    </lineage>
</organism>
<dbReference type="AlphaFoldDB" id="A0AAE3UCR6"/>
<evidence type="ECO:0000259" key="1">
    <source>
        <dbReference type="Pfam" id="PF00501"/>
    </source>
</evidence>
<evidence type="ECO:0000313" key="3">
    <source>
        <dbReference type="Proteomes" id="UP001241110"/>
    </source>
</evidence>
<dbReference type="InterPro" id="IPR045851">
    <property type="entry name" value="AMP-bd_C_sf"/>
</dbReference>
<dbReference type="EMBL" id="JASJOS010000023">
    <property type="protein sequence ID" value="MDJ1485778.1"/>
    <property type="molecule type" value="Genomic_DNA"/>
</dbReference>
<dbReference type="RefSeq" id="WP_313988784.1">
    <property type="nucleotide sequence ID" value="NZ_JASJOS010000023.1"/>
</dbReference>
<accession>A0AAE3UCR6</accession>
<protein>
    <submittedName>
        <fullName evidence="2">AMP-binding protein</fullName>
    </submittedName>
</protein>
<feature type="domain" description="AMP-dependent synthetase/ligase" evidence="1">
    <location>
        <begin position="60"/>
        <end position="259"/>
    </location>
</feature>
<sequence length="404" mass="45326">MRLNSAYYERILAEYQLTEESLVSIEDIRKFPFTTKADIQTYNKEFLCQPLSRITDIVSTSGTSGAPVSFYLTDNDLERLAINESKSLSIAGIHREDIVQLTTTSDRLFMAGIAYVLGLRKIGASLLRVGPGLPDLQWKLIKEHQTTVLIAVPSFILKMLEYAEKNQIDPSATSVTKIICIGEPIRNQDFSLNVLGQKIIDRWPVQLYSTYASTEMATAFTECHAGKGGHHLPELVFAEVVDEQGQPVPSGTSGELVITTLGIEGMPLLRFKTGDICQYHLSPCECGRTTLRLGPLQGRKNQMIKYKGTTLYPPALTELLHELDYISAYYSEVVTDEMGLDCIKIYVAGNEKDADLISRIKEHFQARIRVTPDIFVITAQEINAIKMSFNFRKPVDFIDRRTTL</sequence>
<dbReference type="PANTHER" id="PTHR43845">
    <property type="entry name" value="BLR5969 PROTEIN"/>
    <property type="match status" value="1"/>
</dbReference>
<dbReference type="InterPro" id="IPR000873">
    <property type="entry name" value="AMP-dep_synth/lig_dom"/>
</dbReference>
<gene>
    <name evidence="2" type="ORF">QNI16_35180</name>
</gene>
<dbReference type="Pfam" id="PF00501">
    <property type="entry name" value="AMP-binding"/>
    <property type="match status" value="1"/>
</dbReference>
<dbReference type="SUPFAM" id="SSF56801">
    <property type="entry name" value="Acetyl-CoA synthetase-like"/>
    <property type="match status" value="1"/>
</dbReference>
<name>A0AAE3UCR6_9BACT</name>
<dbReference type="InterPro" id="IPR042099">
    <property type="entry name" value="ANL_N_sf"/>
</dbReference>
<dbReference type="Gene3D" id="3.30.300.30">
    <property type="match status" value="1"/>
</dbReference>
<comment type="caution">
    <text evidence="2">The sequence shown here is derived from an EMBL/GenBank/DDBJ whole genome shotgun (WGS) entry which is preliminary data.</text>
</comment>
<dbReference type="Gene3D" id="3.40.50.12780">
    <property type="entry name" value="N-terminal domain of ligase-like"/>
    <property type="match status" value="1"/>
</dbReference>
<evidence type="ECO:0000313" key="2">
    <source>
        <dbReference type="EMBL" id="MDJ1485778.1"/>
    </source>
</evidence>
<dbReference type="Proteomes" id="UP001241110">
    <property type="component" value="Unassembled WGS sequence"/>
</dbReference>
<reference evidence="2" key="1">
    <citation type="submission" date="2023-05" db="EMBL/GenBank/DDBJ databases">
        <authorList>
            <person name="Zhang X."/>
        </authorList>
    </citation>
    <scope>NUCLEOTIDE SEQUENCE</scope>
    <source>
        <strain evidence="2">YF14B1</strain>
    </source>
</reference>
<proteinExistence type="predicted"/>